<dbReference type="RefSeq" id="WP_219081862.1">
    <property type="nucleotide sequence ID" value="NZ_CP079216.1"/>
</dbReference>
<dbReference type="Pfam" id="PF08797">
    <property type="entry name" value="HIRAN"/>
    <property type="match status" value="1"/>
</dbReference>
<feature type="domain" description="HIRAN" evidence="5">
    <location>
        <begin position="99"/>
        <end position="192"/>
    </location>
</feature>
<evidence type="ECO:0000256" key="1">
    <source>
        <dbReference type="ARBA" id="ARBA00022723"/>
    </source>
</evidence>
<keyword evidence="1" id="KW-0479">Metal-binding</keyword>
<evidence type="ECO:0000313" key="7">
    <source>
        <dbReference type="Proteomes" id="UP000824504"/>
    </source>
</evidence>
<dbReference type="EMBL" id="CP079216">
    <property type="protein sequence ID" value="QXT62719.1"/>
    <property type="molecule type" value="Genomic_DNA"/>
</dbReference>
<evidence type="ECO:0000256" key="2">
    <source>
        <dbReference type="ARBA" id="ARBA00022801"/>
    </source>
</evidence>
<name>A0ABX8SIL6_9ACTN</name>
<organism evidence="6 7">
    <name type="scientific">Tessaracoccus palaemonis</name>
    <dbReference type="NCBI Taxonomy" id="2829499"/>
    <lineage>
        <taxon>Bacteria</taxon>
        <taxon>Bacillati</taxon>
        <taxon>Actinomycetota</taxon>
        <taxon>Actinomycetes</taxon>
        <taxon>Propionibacteriales</taxon>
        <taxon>Propionibacteriaceae</taxon>
        <taxon>Tessaracoccus</taxon>
    </lineage>
</organism>
<keyword evidence="4" id="KW-1133">Transmembrane helix</keyword>
<accession>A0ABX8SIL6</accession>
<dbReference type="Proteomes" id="UP000824504">
    <property type="component" value="Chromosome"/>
</dbReference>
<dbReference type="SMART" id="SM00910">
    <property type="entry name" value="HIRAN"/>
    <property type="match status" value="1"/>
</dbReference>
<feature type="region of interest" description="Disordered" evidence="3">
    <location>
        <begin position="73"/>
        <end position="93"/>
    </location>
</feature>
<gene>
    <name evidence="6" type="ORF">KDB89_13450</name>
</gene>
<evidence type="ECO:0000256" key="4">
    <source>
        <dbReference type="SAM" id="Phobius"/>
    </source>
</evidence>
<evidence type="ECO:0000259" key="5">
    <source>
        <dbReference type="SMART" id="SM00910"/>
    </source>
</evidence>
<evidence type="ECO:0000313" key="6">
    <source>
        <dbReference type="EMBL" id="QXT62719.1"/>
    </source>
</evidence>
<evidence type="ECO:0000256" key="3">
    <source>
        <dbReference type="SAM" id="MobiDB-lite"/>
    </source>
</evidence>
<dbReference type="InterPro" id="IPR014905">
    <property type="entry name" value="HIRAN"/>
</dbReference>
<proteinExistence type="predicted"/>
<keyword evidence="7" id="KW-1185">Reference proteome</keyword>
<reference evidence="6 7" key="1">
    <citation type="submission" date="2021-07" db="EMBL/GenBank/DDBJ databases">
        <title>complete genome sequencing of Tessaracoccus sp.J1M15.</title>
        <authorList>
            <person name="Bae J.-W."/>
            <person name="Kim D.-y."/>
        </authorList>
    </citation>
    <scope>NUCLEOTIDE SEQUENCE [LARGE SCALE GENOMIC DNA]</scope>
    <source>
        <strain evidence="6 7">J1M15</strain>
    </source>
</reference>
<keyword evidence="4" id="KW-0472">Membrane</keyword>
<feature type="transmembrane region" description="Helical" evidence="4">
    <location>
        <begin position="13"/>
        <end position="44"/>
    </location>
</feature>
<protein>
    <submittedName>
        <fullName evidence="6">HIRAN domain-containing protein</fullName>
    </submittedName>
</protein>
<keyword evidence="4" id="KW-0812">Transmembrane</keyword>
<sequence length="494" mass="53362">MDRFAAWAMRHPWWYWFAAIMVSILIGNVPGIGPLLFIAALFAAGMWRVPLRRRLQNPVARPAGQIQPQYFTTQQQPPAPAPVASHSDPMDVGLPSALPDEPTVPVVGVQHYSGWGNRRGRHTVTLVREPRNEYDPNAIAVTLGTRKIGHVPRERAVLAAPAMDQANLKTIQTVATLDDYRAEVVLPAALFMSLAPAGDAVAFAPLVPWGRCINTFEIEGEADHRGEIARLMASRGVTLGVEGTSVKDVPAHLVPSGGLRAPAVVVAGEWVGNLTDPQAANYATVVAELAQRGLKLEVQANVWARIDYGTVRANVKVKLPSLSEIEAPGPMPSGAYVLLPRGSVVQVTGEERYLNEVAALLNGNNEHPVVATLHVASIAKGKERIEVRVYGDVIGQLTPYMSENFLPLVKLCDEEGISVACHALVKGNQIKADIVLDTAKAGDLSDGWISEHVYRATDADCVAGPDFSPPAPAVVVREDMWTEEDLGEFVERES</sequence>
<keyword evidence="2" id="KW-0378">Hydrolase</keyword>